<name>A0A1I7KNL2_9BACL</name>
<dbReference type="AlphaFoldDB" id="A0A1I7KNL2"/>
<accession>A0A1I7KNL2</accession>
<keyword evidence="2" id="KW-1185">Reference proteome</keyword>
<sequence>MEGNIANLYRECWEKNVGSVPPELSDLERWIRVAKLWSAVEFLANARRNPESYSEQTMAHLVRELPGYVDGVSMV</sequence>
<proteinExistence type="predicted"/>
<gene>
    <name evidence="1" type="ORF">SAMN05421543_11784</name>
</gene>
<reference evidence="2" key="1">
    <citation type="submission" date="2016-10" db="EMBL/GenBank/DDBJ databases">
        <authorList>
            <person name="Varghese N."/>
        </authorList>
    </citation>
    <scope>NUCLEOTIDE SEQUENCE [LARGE SCALE GENOMIC DNA]</scope>
    <source>
        <strain evidence="2">DSM 17980</strain>
    </source>
</reference>
<evidence type="ECO:0000313" key="1">
    <source>
        <dbReference type="EMBL" id="SFU99008.1"/>
    </source>
</evidence>
<dbReference type="EMBL" id="FPBV01000017">
    <property type="protein sequence ID" value="SFU99008.1"/>
    <property type="molecule type" value="Genomic_DNA"/>
</dbReference>
<organism evidence="1 2">
    <name type="scientific">Alicyclobacillus macrosporangiidus</name>
    <dbReference type="NCBI Taxonomy" id="392015"/>
    <lineage>
        <taxon>Bacteria</taxon>
        <taxon>Bacillati</taxon>
        <taxon>Bacillota</taxon>
        <taxon>Bacilli</taxon>
        <taxon>Bacillales</taxon>
        <taxon>Alicyclobacillaceae</taxon>
        <taxon>Alicyclobacillus</taxon>
    </lineage>
</organism>
<protein>
    <submittedName>
        <fullName evidence="1">Uncharacterized protein</fullName>
    </submittedName>
</protein>
<dbReference type="eggNOG" id="COG0510">
    <property type="taxonomic scope" value="Bacteria"/>
</dbReference>
<evidence type="ECO:0000313" key="2">
    <source>
        <dbReference type="Proteomes" id="UP000183508"/>
    </source>
</evidence>
<dbReference type="Proteomes" id="UP000183508">
    <property type="component" value="Unassembled WGS sequence"/>
</dbReference>